<evidence type="ECO:0000256" key="2">
    <source>
        <dbReference type="PIRNR" id="PIRNR006241"/>
    </source>
</evidence>
<dbReference type="PANTHER" id="PTHR43489:SF6">
    <property type="entry name" value="HYDROXYPYRUVATE ISOMERASE-RELATED"/>
    <property type="match status" value="1"/>
</dbReference>
<dbReference type="Gene3D" id="3.20.20.150">
    <property type="entry name" value="Divalent-metal-dependent TIM barrel enzymes"/>
    <property type="match status" value="1"/>
</dbReference>
<evidence type="ECO:0000256" key="1">
    <source>
        <dbReference type="ARBA" id="ARBA00023235"/>
    </source>
</evidence>
<comment type="caution">
    <text evidence="5">The sequence shown here is derived from an EMBL/GenBank/DDBJ whole genome shotgun (WGS) entry which is preliminary data.</text>
</comment>
<dbReference type="AlphaFoldDB" id="A0A9D1WEH2"/>
<reference evidence="5" key="2">
    <citation type="submission" date="2021-04" db="EMBL/GenBank/DDBJ databases">
        <authorList>
            <person name="Gilroy R."/>
        </authorList>
    </citation>
    <scope>NUCLEOTIDE SEQUENCE</scope>
    <source>
        <strain evidence="5">USASDec5-558</strain>
    </source>
</reference>
<dbReference type="InterPro" id="IPR036237">
    <property type="entry name" value="Xyl_isomerase-like_sf"/>
</dbReference>
<evidence type="ECO:0000256" key="3">
    <source>
        <dbReference type="PIRSR" id="PIRSR006241-50"/>
    </source>
</evidence>
<dbReference type="Pfam" id="PF01261">
    <property type="entry name" value="AP_endonuc_2"/>
    <property type="match status" value="1"/>
</dbReference>
<dbReference type="InterPro" id="IPR026040">
    <property type="entry name" value="HyI-like"/>
</dbReference>
<dbReference type="SUPFAM" id="SSF51658">
    <property type="entry name" value="Xylose isomerase-like"/>
    <property type="match status" value="1"/>
</dbReference>
<reference evidence="5" key="1">
    <citation type="journal article" date="2021" name="PeerJ">
        <title>Extensive microbial diversity within the chicken gut microbiome revealed by metagenomics and culture.</title>
        <authorList>
            <person name="Gilroy R."/>
            <person name="Ravi A."/>
            <person name="Getino M."/>
            <person name="Pursley I."/>
            <person name="Horton D.L."/>
            <person name="Alikhan N.F."/>
            <person name="Baker D."/>
            <person name="Gharbi K."/>
            <person name="Hall N."/>
            <person name="Watson M."/>
            <person name="Adriaenssens E.M."/>
            <person name="Foster-Nyarko E."/>
            <person name="Jarju S."/>
            <person name="Secka A."/>
            <person name="Antonio M."/>
            <person name="Oren A."/>
            <person name="Chaudhuri R.R."/>
            <person name="La Ragione R."/>
            <person name="Hildebrand F."/>
            <person name="Pallen M.J."/>
        </authorList>
    </citation>
    <scope>NUCLEOTIDE SEQUENCE</scope>
    <source>
        <strain evidence="5">USASDec5-558</strain>
    </source>
</reference>
<keyword evidence="1 2" id="KW-0413">Isomerase</keyword>
<dbReference type="PANTHER" id="PTHR43489">
    <property type="entry name" value="ISOMERASE"/>
    <property type="match status" value="1"/>
</dbReference>
<dbReference type="GO" id="GO:0046487">
    <property type="term" value="P:glyoxylate metabolic process"/>
    <property type="evidence" value="ECO:0007669"/>
    <property type="project" value="TreeGrafter"/>
</dbReference>
<evidence type="ECO:0000259" key="4">
    <source>
        <dbReference type="Pfam" id="PF01261"/>
    </source>
</evidence>
<dbReference type="Proteomes" id="UP000886829">
    <property type="component" value="Unassembled WGS sequence"/>
</dbReference>
<sequence>MASFMLAANLSMMYGEVPLEQRFAAAAADGFKAVELLWPYEFSVHRFQQLLQEHDLQLALINTSGGDTAAGQWGRAALPDESSKQQARADIEQALEYAAAVGGKRVHVMASVLPQERKAMSAAELAPYREAFIENLVFACKQAQNVGITITVEALCPEIKPHYFYHSQFDSLEIVKAVQALGCSNIKQQYDFFHAQMVDGAISKYLRQHISDIGHIQIAAVPDRSECDHGEIDYRYCFALLQELQYTGFIGCEYKPRGNTSAGLDFLRPYL</sequence>
<dbReference type="InterPro" id="IPR050417">
    <property type="entry name" value="Sugar_Epim/Isomerase"/>
</dbReference>
<feature type="active site" description="Proton donor/acceptor" evidence="3">
    <location>
        <position position="253"/>
    </location>
</feature>
<protein>
    <submittedName>
        <fullName evidence="5">TIM barrel protein</fullName>
    </submittedName>
</protein>
<evidence type="ECO:0000313" key="6">
    <source>
        <dbReference type="Proteomes" id="UP000886829"/>
    </source>
</evidence>
<dbReference type="FunFam" id="3.20.20.150:FF:000007">
    <property type="entry name" value="Hydroxypyruvate isomerase"/>
    <property type="match status" value="1"/>
</dbReference>
<feature type="active site" description="Proton donor/acceptor" evidence="3">
    <location>
        <position position="153"/>
    </location>
</feature>
<organism evidence="5 6">
    <name type="scientific">Candidatus Anaerobiospirillum pullistercoris</name>
    <dbReference type="NCBI Taxonomy" id="2838452"/>
    <lineage>
        <taxon>Bacteria</taxon>
        <taxon>Pseudomonadati</taxon>
        <taxon>Pseudomonadota</taxon>
        <taxon>Gammaproteobacteria</taxon>
        <taxon>Aeromonadales</taxon>
        <taxon>Succinivibrionaceae</taxon>
        <taxon>Anaerobiospirillum</taxon>
    </lineage>
</organism>
<dbReference type="EMBL" id="DXEV01000176">
    <property type="protein sequence ID" value="HIX57588.1"/>
    <property type="molecule type" value="Genomic_DNA"/>
</dbReference>
<name>A0A9D1WEH2_9GAMM</name>
<dbReference type="PIRSF" id="PIRSF006241">
    <property type="entry name" value="HyI"/>
    <property type="match status" value="1"/>
</dbReference>
<comment type="similarity">
    <text evidence="2">Belongs to the hyi family.</text>
</comment>
<gene>
    <name evidence="5" type="ORF">H9850_08990</name>
</gene>
<dbReference type="InterPro" id="IPR013022">
    <property type="entry name" value="Xyl_isomerase-like_TIM-brl"/>
</dbReference>
<feature type="domain" description="Xylose isomerase-like TIM barrel" evidence="4">
    <location>
        <begin position="23"/>
        <end position="269"/>
    </location>
</feature>
<evidence type="ECO:0000313" key="5">
    <source>
        <dbReference type="EMBL" id="HIX57588.1"/>
    </source>
</evidence>
<proteinExistence type="inferred from homology"/>
<dbReference type="GO" id="GO:0008903">
    <property type="term" value="F:hydroxypyruvate isomerase activity"/>
    <property type="evidence" value="ECO:0007669"/>
    <property type="project" value="TreeGrafter"/>
</dbReference>
<accession>A0A9D1WEH2</accession>